<dbReference type="Pfam" id="PF00067">
    <property type="entry name" value="p450"/>
    <property type="match status" value="1"/>
</dbReference>
<dbReference type="EMBL" id="CAJVRL010000111">
    <property type="protein sequence ID" value="CAG8961495.1"/>
    <property type="molecule type" value="Genomic_DNA"/>
</dbReference>
<evidence type="ECO:0000256" key="2">
    <source>
        <dbReference type="ARBA" id="ARBA00010617"/>
    </source>
</evidence>
<keyword evidence="7" id="KW-0732">Signal</keyword>
<keyword evidence="4" id="KW-0560">Oxidoreductase</keyword>
<dbReference type="GO" id="GO:0016705">
    <property type="term" value="F:oxidoreductase activity, acting on paired donors, with incorporation or reduction of molecular oxygen"/>
    <property type="evidence" value="ECO:0007669"/>
    <property type="project" value="InterPro"/>
</dbReference>
<keyword evidence="9" id="KW-1185">Reference proteome</keyword>
<protein>
    <recommendedName>
        <fullName evidence="10">Cytochrome P450</fullName>
    </recommendedName>
</protein>
<dbReference type="CDD" id="cd11041">
    <property type="entry name" value="CYP503A1-like"/>
    <property type="match status" value="1"/>
</dbReference>
<evidence type="ECO:0000256" key="1">
    <source>
        <dbReference type="ARBA" id="ARBA00001971"/>
    </source>
</evidence>
<comment type="similarity">
    <text evidence="2">Belongs to the cytochrome P450 family.</text>
</comment>
<keyword evidence="6" id="KW-0349">Heme</keyword>
<feature type="chain" id="PRO_5040209691" description="Cytochrome P450" evidence="7">
    <location>
        <begin position="17"/>
        <end position="522"/>
    </location>
</feature>
<dbReference type="GO" id="GO:0005506">
    <property type="term" value="F:iron ion binding"/>
    <property type="evidence" value="ECO:0007669"/>
    <property type="project" value="InterPro"/>
</dbReference>
<evidence type="ECO:0000256" key="3">
    <source>
        <dbReference type="ARBA" id="ARBA00022723"/>
    </source>
</evidence>
<evidence type="ECO:0000256" key="4">
    <source>
        <dbReference type="ARBA" id="ARBA00023002"/>
    </source>
</evidence>
<dbReference type="PRINTS" id="PR00465">
    <property type="entry name" value="EP450IV"/>
</dbReference>
<dbReference type="GO" id="GO:0004497">
    <property type="term" value="F:monooxygenase activity"/>
    <property type="evidence" value="ECO:0007669"/>
    <property type="project" value="InterPro"/>
</dbReference>
<dbReference type="GO" id="GO:0020037">
    <property type="term" value="F:heme binding"/>
    <property type="evidence" value="ECO:0007669"/>
    <property type="project" value="InterPro"/>
</dbReference>
<evidence type="ECO:0000256" key="5">
    <source>
        <dbReference type="ARBA" id="ARBA00023004"/>
    </source>
</evidence>
<dbReference type="OrthoDB" id="1844152at2759"/>
<dbReference type="InterPro" id="IPR036396">
    <property type="entry name" value="Cyt_P450_sf"/>
</dbReference>
<proteinExistence type="inferred from homology"/>
<comment type="cofactor">
    <cofactor evidence="1 6">
        <name>heme</name>
        <dbReference type="ChEBI" id="CHEBI:30413"/>
    </cofactor>
</comment>
<name>A0A9N9L6V6_9HELO</name>
<dbReference type="InterPro" id="IPR002403">
    <property type="entry name" value="Cyt_P450_E_grp-IV"/>
</dbReference>
<gene>
    <name evidence="8" type="ORF">HYFRA_00013845</name>
</gene>
<organism evidence="8 9">
    <name type="scientific">Hymenoscyphus fraxineus</name>
    <dbReference type="NCBI Taxonomy" id="746836"/>
    <lineage>
        <taxon>Eukaryota</taxon>
        <taxon>Fungi</taxon>
        <taxon>Dikarya</taxon>
        <taxon>Ascomycota</taxon>
        <taxon>Pezizomycotina</taxon>
        <taxon>Leotiomycetes</taxon>
        <taxon>Helotiales</taxon>
        <taxon>Helotiaceae</taxon>
        <taxon>Hymenoscyphus</taxon>
    </lineage>
</organism>
<evidence type="ECO:0000256" key="6">
    <source>
        <dbReference type="PIRSR" id="PIRSR602403-1"/>
    </source>
</evidence>
<dbReference type="SUPFAM" id="SSF48264">
    <property type="entry name" value="Cytochrome P450"/>
    <property type="match status" value="1"/>
</dbReference>
<evidence type="ECO:0000313" key="9">
    <source>
        <dbReference type="Proteomes" id="UP000696280"/>
    </source>
</evidence>
<dbReference type="PANTHER" id="PTHR46206:SF7">
    <property type="entry name" value="P450, PUTATIVE (EUROFUNG)-RELATED"/>
    <property type="match status" value="1"/>
</dbReference>
<dbReference type="Proteomes" id="UP000696280">
    <property type="component" value="Unassembled WGS sequence"/>
</dbReference>
<dbReference type="InterPro" id="IPR001128">
    <property type="entry name" value="Cyt_P450"/>
</dbReference>
<dbReference type="AlphaFoldDB" id="A0A9N9L6V6"/>
<reference evidence="8" key="1">
    <citation type="submission" date="2021-07" db="EMBL/GenBank/DDBJ databases">
        <authorList>
            <person name="Durling M."/>
        </authorList>
    </citation>
    <scope>NUCLEOTIDE SEQUENCE</scope>
</reference>
<keyword evidence="3 6" id="KW-0479">Metal-binding</keyword>
<evidence type="ECO:0000256" key="7">
    <source>
        <dbReference type="SAM" id="SignalP"/>
    </source>
</evidence>
<evidence type="ECO:0000313" key="8">
    <source>
        <dbReference type="EMBL" id="CAG8961495.1"/>
    </source>
</evidence>
<feature type="signal peptide" evidence="7">
    <location>
        <begin position="1"/>
        <end position="16"/>
    </location>
</feature>
<feature type="binding site" description="axial binding residue" evidence="6">
    <location>
        <position position="466"/>
    </location>
    <ligand>
        <name>heme</name>
        <dbReference type="ChEBI" id="CHEBI:30413"/>
    </ligand>
    <ligandPart>
        <name>Fe</name>
        <dbReference type="ChEBI" id="CHEBI:18248"/>
    </ligandPart>
</feature>
<sequence length="522" mass="58690">MSVAILLLALAAFSLSWYTLHFTRSKIVAKRLGQDPGILNFKLAASKKDFVGNGHIIVREGYKQSKDEKYVVQTQDMERLILPPKYLSELRMLPETKLSHSVALVERHLGYYSGVDIILQDKQHSDVCRLQLTQNLRQFCLQETGMAEELAYSMEKFLSTASTSTTEGLLPLPVLKGVLYLIYLFLASNQDISRVVTYPYIYSMVLGVSSRVFVGVALARDSRWLDVVSSYLATVVGTANALRPWPRGLREIVRPFLAPKRKMDTILADALKILAPAIEERQKMHGNQSDLLGFLVQTSEVVDPMSICLKLLVLISAALHTSTMAAVHTIYDLCERPEYLKDLKTEVRSALKERGGAWEFQTMKDLPLLDSFMKESMRCNQPDALAFNRIAMTPIKLSDGFLIPKGTFINMAAEGMSEDPEYYENPKRFDGYRFLNKPNFKETQPLNEFTGIEPGNLAWGSGRLTCPGRWYASAMNKLIVGSLLADFDISFPDGQNSRPKNLYSNGGVMPDPTQQILLRKMS</sequence>
<dbReference type="Gene3D" id="1.10.630.10">
    <property type="entry name" value="Cytochrome P450"/>
    <property type="match status" value="1"/>
</dbReference>
<accession>A0A9N9L6V6</accession>
<comment type="caution">
    <text evidence="8">The sequence shown here is derived from an EMBL/GenBank/DDBJ whole genome shotgun (WGS) entry which is preliminary data.</text>
</comment>
<dbReference type="PANTHER" id="PTHR46206">
    <property type="entry name" value="CYTOCHROME P450"/>
    <property type="match status" value="1"/>
</dbReference>
<evidence type="ECO:0008006" key="10">
    <source>
        <dbReference type="Google" id="ProtNLM"/>
    </source>
</evidence>
<keyword evidence="5 6" id="KW-0408">Iron</keyword>